<protein>
    <submittedName>
        <fullName evidence="2">Nucleotid_trans domain-containing protein</fullName>
    </submittedName>
</protein>
<keyword evidence="1" id="KW-1185">Reference proteome</keyword>
<evidence type="ECO:0000313" key="1">
    <source>
        <dbReference type="Proteomes" id="UP000095287"/>
    </source>
</evidence>
<name>A0A1I7ZE54_9BILA</name>
<evidence type="ECO:0000313" key="2">
    <source>
        <dbReference type="WBParaSite" id="L893_g25446.t1"/>
    </source>
</evidence>
<dbReference type="AlphaFoldDB" id="A0A1I7ZE54"/>
<accession>A0A1I7ZE54</accession>
<dbReference type="Proteomes" id="UP000095287">
    <property type="component" value="Unplaced"/>
</dbReference>
<reference evidence="2" key="1">
    <citation type="submission" date="2016-11" db="UniProtKB">
        <authorList>
            <consortium name="WormBaseParasite"/>
        </authorList>
    </citation>
    <scope>IDENTIFICATION</scope>
</reference>
<sequence length="117" mass="13148">MPLGLPQRHYRHVDGIMAIPLHSTAIPTGRTICHFNATFIALMPPSKEEMLYFNLDMVAINERVRELLLQEGIEPRGNEEDFGGEGLRPDEGFFSQTAIEGLFAAVPPCRGLFFLVY</sequence>
<dbReference type="WBParaSite" id="L893_g25446.t1">
    <property type="protein sequence ID" value="L893_g25446.t1"/>
    <property type="gene ID" value="L893_g25446"/>
</dbReference>
<proteinExistence type="predicted"/>
<organism evidence="1 2">
    <name type="scientific">Steinernema glaseri</name>
    <dbReference type="NCBI Taxonomy" id="37863"/>
    <lineage>
        <taxon>Eukaryota</taxon>
        <taxon>Metazoa</taxon>
        <taxon>Ecdysozoa</taxon>
        <taxon>Nematoda</taxon>
        <taxon>Chromadorea</taxon>
        <taxon>Rhabditida</taxon>
        <taxon>Tylenchina</taxon>
        <taxon>Panagrolaimomorpha</taxon>
        <taxon>Strongyloidoidea</taxon>
        <taxon>Steinernematidae</taxon>
        <taxon>Steinernema</taxon>
    </lineage>
</organism>